<evidence type="ECO:0000256" key="6">
    <source>
        <dbReference type="ARBA" id="ARBA00022723"/>
    </source>
</evidence>
<dbReference type="InterPro" id="IPR017907">
    <property type="entry name" value="Znf_RING_CS"/>
</dbReference>
<dbReference type="PANTHER" id="PTHR23163:SF0">
    <property type="entry name" value="E3 UBIQUITIN-PROTEIN LIGASE BRE1"/>
    <property type="match status" value="1"/>
</dbReference>
<keyword evidence="5 15" id="KW-0808">Transferase</keyword>
<name>A0A177F5U5_9EURO</name>
<evidence type="ECO:0000256" key="3">
    <source>
        <dbReference type="ARBA" id="ARBA00004906"/>
    </source>
</evidence>
<organism evidence="19 20">
    <name type="scientific">Fonsecaea monophora</name>
    <dbReference type="NCBI Taxonomy" id="254056"/>
    <lineage>
        <taxon>Eukaryota</taxon>
        <taxon>Fungi</taxon>
        <taxon>Dikarya</taxon>
        <taxon>Ascomycota</taxon>
        <taxon>Pezizomycotina</taxon>
        <taxon>Eurotiomycetes</taxon>
        <taxon>Chaetothyriomycetidae</taxon>
        <taxon>Chaetothyriales</taxon>
        <taxon>Herpotrichiellaceae</taxon>
        <taxon>Fonsecaea</taxon>
    </lineage>
</organism>
<dbReference type="GO" id="GO:0005634">
    <property type="term" value="C:nucleus"/>
    <property type="evidence" value="ECO:0007669"/>
    <property type="project" value="UniProtKB-SubCell"/>
</dbReference>
<dbReference type="SMART" id="SM00184">
    <property type="entry name" value="RING"/>
    <property type="match status" value="1"/>
</dbReference>
<dbReference type="Proteomes" id="UP000077002">
    <property type="component" value="Unassembled WGS sequence"/>
</dbReference>
<dbReference type="PANTHER" id="PTHR23163">
    <property type="entry name" value="RING FINGER PROTEIN-RELATED"/>
    <property type="match status" value="1"/>
</dbReference>
<comment type="similarity">
    <text evidence="4 15">Belongs to the BRE1 family.</text>
</comment>
<evidence type="ECO:0000256" key="13">
    <source>
        <dbReference type="ARBA" id="ARBA00059679"/>
    </source>
</evidence>
<dbReference type="GO" id="GO:0016567">
    <property type="term" value="P:protein ubiquitination"/>
    <property type="evidence" value="ECO:0007669"/>
    <property type="project" value="UniProtKB-UniRule"/>
</dbReference>
<dbReference type="GeneID" id="34601777"/>
<dbReference type="GO" id="GO:0061630">
    <property type="term" value="F:ubiquitin protein ligase activity"/>
    <property type="evidence" value="ECO:0007669"/>
    <property type="project" value="UniProtKB-EC"/>
</dbReference>
<dbReference type="EC" id="2.3.2.27" evidence="15"/>
<evidence type="ECO:0000256" key="16">
    <source>
        <dbReference type="SAM" id="Coils"/>
    </source>
</evidence>
<keyword evidence="11 15" id="KW-0175">Coiled coil</keyword>
<comment type="function">
    <text evidence="13">E3 ubiquitin-protein ligase that mediates monoubiquitination of histone H2B to form H2BK123ub1. H2BK123ub1 gives a specific tag for epigenetic transcriptional activation and is also a prerequisite for H3K4me and H3K79me formation.</text>
</comment>
<dbReference type="Pfam" id="PF08647">
    <property type="entry name" value="BRE1"/>
    <property type="match status" value="1"/>
</dbReference>
<feature type="domain" description="RING-type" evidence="18">
    <location>
        <begin position="677"/>
        <end position="715"/>
    </location>
</feature>
<evidence type="ECO:0000313" key="19">
    <source>
        <dbReference type="EMBL" id="OAG39236.1"/>
    </source>
</evidence>
<proteinExistence type="inferred from homology"/>
<evidence type="ECO:0000256" key="17">
    <source>
        <dbReference type="SAM" id="MobiDB-lite"/>
    </source>
</evidence>
<dbReference type="AlphaFoldDB" id="A0A177F5U5"/>
<keyword evidence="8 15" id="KW-0833">Ubl conjugation pathway</keyword>
<evidence type="ECO:0000256" key="10">
    <source>
        <dbReference type="ARBA" id="ARBA00022853"/>
    </source>
</evidence>
<comment type="caution">
    <text evidence="19">The sequence shown here is derived from an EMBL/GenBank/DDBJ whole genome shotgun (WGS) entry which is preliminary data.</text>
</comment>
<dbReference type="OrthoDB" id="654191at2759"/>
<feature type="region of interest" description="Disordered" evidence="17">
    <location>
        <begin position="252"/>
        <end position="274"/>
    </location>
</feature>
<dbReference type="InterPro" id="IPR058643">
    <property type="entry name" value="BRE1-like_CC"/>
</dbReference>
<comment type="subcellular location">
    <subcellularLocation>
        <location evidence="2 15">Nucleus</location>
    </subcellularLocation>
</comment>
<dbReference type="UniPathway" id="UPA00143"/>
<evidence type="ECO:0000259" key="18">
    <source>
        <dbReference type="PROSITE" id="PS50089"/>
    </source>
</evidence>
<evidence type="ECO:0000256" key="2">
    <source>
        <dbReference type="ARBA" id="ARBA00004123"/>
    </source>
</evidence>
<dbReference type="RefSeq" id="XP_022511188.1">
    <property type="nucleotide sequence ID" value="XM_022656578.1"/>
</dbReference>
<evidence type="ECO:0000256" key="4">
    <source>
        <dbReference type="ARBA" id="ARBA00005555"/>
    </source>
</evidence>
<dbReference type="InterPro" id="IPR013083">
    <property type="entry name" value="Znf_RING/FYVE/PHD"/>
</dbReference>
<dbReference type="InterPro" id="IPR001841">
    <property type="entry name" value="Znf_RING"/>
</dbReference>
<keyword evidence="9 15" id="KW-0862">Zinc</keyword>
<keyword evidence="10 15" id="KW-0156">Chromatin regulator</keyword>
<dbReference type="GO" id="GO:0006325">
    <property type="term" value="P:chromatin organization"/>
    <property type="evidence" value="ECO:0007669"/>
    <property type="project" value="UniProtKB-KW"/>
</dbReference>
<gene>
    <name evidence="19" type="ORF">AYO21_06619</name>
</gene>
<dbReference type="PROSITE" id="PS50089">
    <property type="entry name" value="ZF_RING_2"/>
    <property type="match status" value="1"/>
</dbReference>
<evidence type="ECO:0000256" key="5">
    <source>
        <dbReference type="ARBA" id="ARBA00022679"/>
    </source>
</evidence>
<dbReference type="Pfam" id="PF26095">
    <property type="entry name" value="CC_Bre1"/>
    <property type="match status" value="1"/>
</dbReference>
<dbReference type="Pfam" id="PF13923">
    <property type="entry name" value="zf-C3HC4_2"/>
    <property type="match status" value="1"/>
</dbReference>
<reference evidence="19 20" key="1">
    <citation type="submission" date="2016-03" db="EMBL/GenBank/DDBJ databases">
        <title>Draft genome sequence of the Fonsecaea monophora CBS 269.37.</title>
        <authorList>
            <person name="Bombassaro A."/>
            <person name="Vinicius W.A."/>
            <person name="De Hoog S."/>
            <person name="Sun J."/>
            <person name="Souza E.M."/>
            <person name="Raittz R.T."/>
            <person name="Costa F."/>
            <person name="Leao A.C."/>
            <person name="Tadra-Sfeir M.Z."/>
            <person name="Baura V."/>
            <person name="Balsanelli E."/>
            <person name="Pedrosa F.O."/>
            <person name="Moreno L.F."/>
            <person name="Steffens M.B."/>
            <person name="Xi L."/>
            <person name="Bocca A.L."/>
            <person name="Felipe M.S."/>
            <person name="Teixeira M."/>
            <person name="Telles Filho F.Q."/>
            <person name="Azevedo C.M."/>
            <person name="Gomes R."/>
            <person name="Vicente V.A."/>
        </authorList>
    </citation>
    <scope>NUCLEOTIDE SEQUENCE [LARGE SCALE GENOMIC DNA]</scope>
    <source>
        <strain evidence="19 20">CBS 269.37</strain>
    </source>
</reference>
<evidence type="ECO:0000256" key="7">
    <source>
        <dbReference type="ARBA" id="ARBA00022771"/>
    </source>
</evidence>
<feature type="coiled-coil region" evidence="16">
    <location>
        <begin position="423"/>
        <end position="486"/>
    </location>
</feature>
<dbReference type="Gene3D" id="3.30.40.10">
    <property type="entry name" value="Zinc/RING finger domain, C3HC4 (zinc finger)"/>
    <property type="match status" value="1"/>
</dbReference>
<keyword evidence="20" id="KW-1185">Reference proteome</keyword>
<keyword evidence="12 15" id="KW-0539">Nucleus</keyword>
<dbReference type="PROSITE" id="PS00518">
    <property type="entry name" value="ZF_RING_1"/>
    <property type="match status" value="1"/>
</dbReference>
<protein>
    <recommendedName>
        <fullName evidence="15">E3 ubiquitin protein ligase</fullName>
        <ecNumber evidence="15">2.3.2.27</ecNumber>
    </recommendedName>
</protein>
<evidence type="ECO:0000256" key="9">
    <source>
        <dbReference type="ARBA" id="ARBA00022833"/>
    </source>
</evidence>
<dbReference type="EMBL" id="LVKK01000046">
    <property type="protein sequence ID" value="OAG39236.1"/>
    <property type="molecule type" value="Genomic_DNA"/>
</dbReference>
<evidence type="ECO:0000256" key="14">
    <source>
        <dbReference type="PROSITE-ProRule" id="PRU00175"/>
    </source>
</evidence>
<keyword evidence="6 15" id="KW-0479">Metal-binding</keyword>
<feature type="coiled-coil region" evidence="16">
    <location>
        <begin position="571"/>
        <end position="598"/>
    </location>
</feature>
<evidence type="ECO:0000313" key="20">
    <source>
        <dbReference type="Proteomes" id="UP000077002"/>
    </source>
</evidence>
<evidence type="ECO:0000256" key="11">
    <source>
        <dbReference type="ARBA" id="ARBA00023054"/>
    </source>
</evidence>
<dbReference type="GO" id="GO:0033503">
    <property type="term" value="C:HULC complex"/>
    <property type="evidence" value="ECO:0007669"/>
    <property type="project" value="TreeGrafter"/>
</dbReference>
<feature type="region of interest" description="Disordered" evidence="17">
    <location>
        <begin position="1"/>
        <end position="42"/>
    </location>
</feature>
<keyword evidence="7 14" id="KW-0863">Zinc-finger</keyword>
<dbReference type="InterPro" id="IPR013956">
    <property type="entry name" value="E3_ubiquit_lig_Bre1"/>
</dbReference>
<accession>A0A177F5U5</accession>
<dbReference type="GO" id="GO:0008270">
    <property type="term" value="F:zinc ion binding"/>
    <property type="evidence" value="ECO:0007669"/>
    <property type="project" value="UniProtKB-KW"/>
</dbReference>
<comment type="pathway">
    <text evidence="3 15">Protein modification; protein ubiquitination.</text>
</comment>
<dbReference type="CDD" id="cd16499">
    <property type="entry name" value="RING-HC_Bre1-like"/>
    <property type="match status" value="1"/>
</dbReference>
<sequence length="729" mass="82436">MEERKRPSPYDSVESAPPLKKQATSANGASKSHKDDDMPWKDDLEVSLSSALPLRHSEMQTNVDSIKQRFQKDAIWRQMQEYKREKNTLEAQLKEMRKKARYHDDHLRVIDAWFQQVVDEVKVIAKVDDDVDMDSGTLPSALLFSDQEQFEEHLRNRSRQIQDVISRLFGSTKPASPDVTDLQSQVAKLLAAEKSHLVELQRLQSEKDDLDHQLENASLRYMTAERKIDRAKSVTVAKLEKQALLGAIKPAAEDGGPVKREESTLNGTTDNSEELAELEKELNKTVAASEKQKEQLDRLEEENAKLTAQLTELQTKSATLTDDDYAKTELFKQLKSQLEDTIKKVNNLEATNTDLKEEATKLRSERTTYQLQLENEQRVAIAEKESLLAASETNLARIRHSRDELLADQAIKQASLDQNQEAVKKITELASAQEDRIRALESENERLTTQTSEMAVESAELDALNVEDLRARYHELDRKYNLLNGELVSMSTAFQKTSKIASQKVSEFAAMEEKVLKLSMDKTKADQKFFAAMKSKETQAGEIRTLRLQNAKSAEAIAALKEAETATRALLATADKQLSELKDALAHKTNEYRTIQQQNITQGLEISRLNTQITELKTQATAKDAKLAAATSACRAAEVEVEDLKSSLKDTRRNLETWKSKSGQSEQYEILRQFAYCNICKRNLKNTVIKTCGHTFCNDCVAERLTLRARKCPNCGKAFGANDHMRITL</sequence>
<feature type="compositionally biased region" description="Basic and acidic residues" evidence="17">
    <location>
        <begin position="32"/>
        <end position="42"/>
    </location>
</feature>
<evidence type="ECO:0000256" key="15">
    <source>
        <dbReference type="RuleBase" id="RU365038"/>
    </source>
</evidence>
<feature type="coiled-coil region" evidence="16">
    <location>
        <begin position="200"/>
        <end position="234"/>
    </location>
</feature>
<evidence type="ECO:0000256" key="12">
    <source>
        <dbReference type="ARBA" id="ARBA00023242"/>
    </source>
</evidence>
<feature type="coiled-coil region" evidence="16">
    <location>
        <begin position="627"/>
        <end position="661"/>
    </location>
</feature>
<dbReference type="SUPFAM" id="SSF57850">
    <property type="entry name" value="RING/U-box"/>
    <property type="match status" value="1"/>
</dbReference>
<evidence type="ECO:0000256" key="8">
    <source>
        <dbReference type="ARBA" id="ARBA00022786"/>
    </source>
</evidence>
<evidence type="ECO:0000256" key="1">
    <source>
        <dbReference type="ARBA" id="ARBA00000900"/>
    </source>
</evidence>
<comment type="catalytic activity">
    <reaction evidence="1 15">
        <text>S-ubiquitinyl-[E2 ubiquitin-conjugating enzyme]-L-cysteine + [acceptor protein]-L-lysine = [E2 ubiquitin-conjugating enzyme]-L-cysteine + N(6)-ubiquitinyl-[acceptor protein]-L-lysine.</text>
        <dbReference type="EC" id="2.3.2.27"/>
    </reaction>
</comment>